<dbReference type="Proteomes" id="UP000233249">
    <property type="component" value="Unassembled WGS sequence"/>
</dbReference>
<dbReference type="AlphaFoldDB" id="A0A2N0X623"/>
<reference evidence="1 2" key="1">
    <citation type="submission" date="2017-12" db="EMBL/GenBank/DDBJ databases">
        <title>Corynebacterium mastitidis 16-1433 Genome.</title>
        <authorList>
            <person name="Gulvik C.A."/>
        </authorList>
    </citation>
    <scope>NUCLEOTIDE SEQUENCE [LARGE SCALE GENOMIC DNA]</scope>
    <source>
        <strain evidence="1 2">16-1433</strain>
    </source>
</reference>
<dbReference type="EMBL" id="PJAF01000026">
    <property type="protein sequence ID" value="PKF68145.1"/>
    <property type="molecule type" value="Genomic_DNA"/>
</dbReference>
<protein>
    <submittedName>
        <fullName evidence="1">Holin</fullName>
    </submittedName>
</protein>
<sequence length="80" mass="8238">MMMWTRTFWLDTAERAVKTLAQALIAVLAVGTPIYEIAWAEALGIAATAAVISMLTSVASVGVGESGTAAVVPGMPGQED</sequence>
<comment type="caution">
    <text evidence="1">The sequence shown here is derived from an EMBL/GenBank/DDBJ whole genome shotgun (WGS) entry which is preliminary data.</text>
</comment>
<gene>
    <name evidence="1" type="ORF">CXB45_08660</name>
</gene>
<dbReference type="Pfam" id="PF16945">
    <property type="entry name" value="Phage_r1t_holin"/>
    <property type="match status" value="1"/>
</dbReference>
<dbReference type="RefSeq" id="WP_101174072.1">
    <property type="nucleotide sequence ID" value="NZ_JAKRKB010000005.1"/>
</dbReference>
<organism evidence="1 2">
    <name type="scientific">Corynebacterium mastitidis</name>
    <dbReference type="NCBI Taxonomy" id="161890"/>
    <lineage>
        <taxon>Bacteria</taxon>
        <taxon>Bacillati</taxon>
        <taxon>Actinomycetota</taxon>
        <taxon>Actinomycetes</taxon>
        <taxon>Mycobacteriales</taxon>
        <taxon>Corynebacteriaceae</taxon>
        <taxon>Corynebacterium</taxon>
    </lineage>
</organism>
<dbReference type="STRING" id="1121365.GCA_000375365_00437"/>
<evidence type="ECO:0000313" key="1">
    <source>
        <dbReference type="EMBL" id="PKF68145.1"/>
    </source>
</evidence>
<name>A0A2N0X623_9CORY</name>
<evidence type="ECO:0000313" key="2">
    <source>
        <dbReference type="Proteomes" id="UP000233249"/>
    </source>
</evidence>
<accession>A0A2N0X623</accession>
<dbReference type="InterPro" id="IPR020109">
    <property type="entry name" value="Holin_r1t"/>
</dbReference>
<proteinExistence type="predicted"/>
<dbReference type="OrthoDB" id="3394330at2"/>